<evidence type="ECO:0000313" key="7">
    <source>
        <dbReference type="Ensembl" id="ENSHHUP00000060391.1"/>
    </source>
</evidence>
<evidence type="ECO:0000313" key="8">
    <source>
        <dbReference type="Proteomes" id="UP000314982"/>
    </source>
</evidence>
<dbReference type="InterPro" id="IPR037289">
    <property type="entry name" value="Elp2"/>
</dbReference>
<reference evidence="7" key="2">
    <citation type="submission" date="2025-08" db="UniProtKB">
        <authorList>
            <consortium name="Ensembl"/>
        </authorList>
    </citation>
    <scope>IDENTIFICATION</scope>
</reference>
<dbReference type="GO" id="GO:0005634">
    <property type="term" value="C:nucleus"/>
    <property type="evidence" value="ECO:0007669"/>
    <property type="project" value="UniProtKB-SubCell"/>
</dbReference>
<dbReference type="Proteomes" id="UP000314982">
    <property type="component" value="Unassembled WGS sequence"/>
</dbReference>
<evidence type="ECO:0000256" key="3">
    <source>
        <dbReference type="ARBA" id="ARBA00022490"/>
    </source>
</evidence>
<reference evidence="8" key="1">
    <citation type="submission" date="2018-06" db="EMBL/GenBank/DDBJ databases">
        <title>Genome assembly of Danube salmon.</title>
        <authorList>
            <person name="Macqueen D.J."/>
            <person name="Gundappa M.K."/>
        </authorList>
    </citation>
    <scope>NUCLEOTIDE SEQUENCE [LARGE SCALE GENOMIC DNA]</scope>
</reference>
<keyword evidence="6" id="KW-0539">Nucleus</keyword>
<dbReference type="GO" id="GO:0002098">
    <property type="term" value="P:tRNA wobble uridine modification"/>
    <property type="evidence" value="ECO:0007669"/>
    <property type="project" value="InterPro"/>
</dbReference>
<dbReference type="SUPFAM" id="SSF50978">
    <property type="entry name" value="WD40 repeat-like"/>
    <property type="match status" value="1"/>
</dbReference>
<dbReference type="AlphaFoldDB" id="A0A4W5P6V4"/>
<evidence type="ECO:0000256" key="4">
    <source>
        <dbReference type="ARBA" id="ARBA00022574"/>
    </source>
</evidence>
<keyword evidence="3" id="KW-0963">Cytoplasm</keyword>
<dbReference type="Ensembl" id="ENSHHUT00000062452.1">
    <property type="protein sequence ID" value="ENSHHUP00000060391.1"/>
    <property type="gene ID" value="ENSHHUG00000035811.1"/>
</dbReference>
<evidence type="ECO:0000256" key="1">
    <source>
        <dbReference type="ARBA" id="ARBA00004123"/>
    </source>
</evidence>
<protein>
    <submittedName>
        <fullName evidence="7">Uncharacterized protein</fullName>
    </submittedName>
</protein>
<organism evidence="7 8">
    <name type="scientific">Hucho hucho</name>
    <name type="common">huchen</name>
    <dbReference type="NCBI Taxonomy" id="62062"/>
    <lineage>
        <taxon>Eukaryota</taxon>
        <taxon>Metazoa</taxon>
        <taxon>Chordata</taxon>
        <taxon>Craniata</taxon>
        <taxon>Vertebrata</taxon>
        <taxon>Euteleostomi</taxon>
        <taxon>Actinopterygii</taxon>
        <taxon>Neopterygii</taxon>
        <taxon>Teleostei</taxon>
        <taxon>Protacanthopterygii</taxon>
        <taxon>Salmoniformes</taxon>
        <taxon>Salmonidae</taxon>
        <taxon>Salmoninae</taxon>
        <taxon>Hucho</taxon>
    </lineage>
</organism>
<dbReference type="InterPro" id="IPR036322">
    <property type="entry name" value="WD40_repeat_dom_sf"/>
</dbReference>
<evidence type="ECO:0000256" key="2">
    <source>
        <dbReference type="ARBA" id="ARBA00004496"/>
    </source>
</evidence>
<reference evidence="7" key="3">
    <citation type="submission" date="2025-09" db="UniProtKB">
        <authorList>
            <consortium name="Ensembl"/>
        </authorList>
    </citation>
    <scope>IDENTIFICATION</scope>
</reference>
<dbReference type="GO" id="GO:0005737">
    <property type="term" value="C:cytoplasm"/>
    <property type="evidence" value="ECO:0007669"/>
    <property type="project" value="UniProtKB-SubCell"/>
</dbReference>
<evidence type="ECO:0000256" key="5">
    <source>
        <dbReference type="ARBA" id="ARBA00022737"/>
    </source>
</evidence>
<accession>A0A4W5P6V4</accession>
<keyword evidence="5" id="KW-0677">Repeat</keyword>
<dbReference type="GO" id="GO:0033588">
    <property type="term" value="C:elongator holoenzyme complex"/>
    <property type="evidence" value="ECO:0007669"/>
    <property type="project" value="InterPro"/>
</dbReference>
<keyword evidence="4" id="KW-0853">WD repeat</keyword>
<evidence type="ECO:0000256" key="6">
    <source>
        <dbReference type="ARBA" id="ARBA00023242"/>
    </source>
</evidence>
<keyword evidence="8" id="KW-1185">Reference proteome</keyword>
<sequence length="143" mass="15402">MSHVVLIEPKMLFNRVIAYRTCNYAAVYDPKFNQFVKCVGHTGPVCAVDAIHLDNNKLLIASTASDSTVKLCLYTGSKVECTQTISFGSGFMMDVSLAFLPGSRVLILACCGEIAESICMCSAMDSPPTKGMRIGSVVWSGCM</sequence>
<comment type="subcellular location">
    <subcellularLocation>
        <location evidence="2">Cytoplasm</location>
    </subcellularLocation>
    <subcellularLocation>
        <location evidence="1">Nucleus</location>
    </subcellularLocation>
</comment>
<proteinExistence type="predicted"/>
<dbReference type="PANTHER" id="PTHR44111:SF1">
    <property type="entry name" value="ELONGATOR COMPLEX PROTEIN 2"/>
    <property type="match status" value="1"/>
</dbReference>
<name>A0A4W5P6V4_9TELE</name>
<dbReference type="PANTHER" id="PTHR44111">
    <property type="entry name" value="ELONGATOR COMPLEX PROTEIN 2"/>
    <property type="match status" value="1"/>
</dbReference>